<comment type="similarity">
    <text evidence="2">Belongs to the major facilitator superfamily.</text>
</comment>
<evidence type="ECO:0000256" key="6">
    <source>
        <dbReference type="ARBA" id="ARBA00023136"/>
    </source>
</evidence>
<dbReference type="InterPro" id="IPR051788">
    <property type="entry name" value="MFS_Transporter"/>
</dbReference>
<evidence type="ECO:0000259" key="8">
    <source>
        <dbReference type="PROSITE" id="PS50850"/>
    </source>
</evidence>
<comment type="subcellular location">
    <subcellularLocation>
        <location evidence="1">Endomembrane system</location>
        <topology evidence="1">Multi-pass membrane protein</topology>
    </subcellularLocation>
</comment>
<dbReference type="PANTHER" id="PTHR23514">
    <property type="entry name" value="BYPASS OF STOP CODON PROTEIN 6"/>
    <property type="match status" value="1"/>
</dbReference>
<feature type="transmembrane region" description="Helical" evidence="7">
    <location>
        <begin position="162"/>
        <end position="185"/>
    </location>
</feature>
<keyword evidence="4 7" id="KW-0812">Transmembrane</keyword>
<dbReference type="AlphaFoldDB" id="A0A2G6KCR4"/>
<feature type="transmembrane region" description="Helical" evidence="7">
    <location>
        <begin position="7"/>
        <end position="30"/>
    </location>
</feature>
<evidence type="ECO:0000256" key="1">
    <source>
        <dbReference type="ARBA" id="ARBA00004127"/>
    </source>
</evidence>
<dbReference type="InterPro" id="IPR036259">
    <property type="entry name" value="MFS_trans_sf"/>
</dbReference>
<dbReference type="PANTHER" id="PTHR23514:SF3">
    <property type="entry name" value="BYPASS OF STOP CODON PROTEIN 6"/>
    <property type="match status" value="1"/>
</dbReference>
<dbReference type="PROSITE" id="PS50850">
    <property type="entry name" value="MFS"/>
    <property type="match status" value="1"/>
</dbReference>
<keyword evidence="3" id="KW-0813">Transport</keyword>
<reference evidence="9 10" key="1">
    <citation type="submission" date="2017-10" db="EMBL/GenBank/DDBJ databases">
        <title>Novel microbial diversity and functional potential in the marine mammal oral microbiome.</title>
        <authorList>
            <person name="Dudek N.K."/>
            <person name="Sun C.L."/>
            <person name="Burstein D."/>
            <person name="Kantor R.S."/>
            <person name="Aliaga Goltsman D.S."/>
            <person name="Bik E.M."/>
            <person name="Thomas B.C."/>
            <person name="Banfield J.F."/>
            <person name="Relman D.A."/>
        </authorList>
    </citation>
    <scope>NUCLEOTIDE SEQUENCE [LARGE SCALE GENOMIC DNA]</scope>
    <source>
        <strain evidence="9">DOLJORAL78_47_16</strain>
    </source>
</reference>
<evidence type="ECO:0000313" key="10">
    <source>
        <dbReference type="Proteomes" id="UP000230821"/>
    </source>
</evidence>
<feature type="transmembrane region" description="Helical" evidence="7">
    <location>
        <begin position="239"/>
        <end position="261"/>
    </location>
</feature>
<evidence type="ECO:0000256" key="7">
    <source>
        <dbReference type="SAM" id="Phobius"/>
    </source>
</evidence>
<name>A0A2G6KCR4_9BACT</name>
<keyword evidence="6 7" id="KW-0472">Membrane</keyword>
<feature type="transmembrane region" description="Helical" evidence="7">
    <location>
        <begin position="128"/>
        <end position="150"/>
    </location>
</feature>
<accession>A0A2G6KCR4</accession>
<evidence type="ECO:0000256" key="2">
    <source>
        <dbReference type="ARBA" id="ARBA00008335"/>
    </source>
</evidence>
<gene>
    <name evidence="9" type="ORF">CSA56_11730</name>
</gene>
<evidence type="ECO:0000256" key="5">
    <source>
        <dbReference type="ARBA" id="ARBA00022989"/>
    </source>
</evidence>
<feature type="transmembrane region" description="Helical" evidence="7">
    <location>
        <begin position="50"/>
        <end position="66"/>
    </location>
</feature>
<feature type="transmembrane region" description="Helical" evidence="7">
    <location>
        <begin position="97"/>
        <end position="116"/>
    </location>
</feature>
<feature type="transmembrane region" description="Helical" evidence="7">
    <location>
        <begin position="296"/>
        <end position="317"/>
    </location>
</feature>
<evidence type="ECO:0000256" key="4">
    <source>
        <dbReference type="ARBA" id="ARBA00022692"/>
    </source>
</evidence>
<dbReference type="GO" id="GO:0022857">
    <property type="term" value="F:transmembrane transporter activity"/>
    <property type="evidence" value="ECO:0007669"/>
    <property type="project" value="InterPro"/>
</dbReference>
<sequence>MNTHIKALDIISWGGFMMFAASSVITPICLPEMSKTLSTNFSEGGGMETARTLIIVLVILMAGVFAQKWGKKCFLTSGQYLLAFGLLMVSISPNYPMLILSLMVIGIGGGFSEALINPLVVDIHPDDSGIYLNITNAFYSVGVMAAALLFGELLTAGYSWRWIFRIAALGALFVGICFNASRFPAALQEDTRPTSHVVLHILALPGFWLFAAVIFLGAGVESAFTFWSRTYVETYLKDIPRAGAIAVMVFAAMMAVGRLLAAKLSQHTALPQIMLYSALLGIVVSSIIPFTNSLMIFYALLGLTGLAAACFWPTILAEAAASLRVDSTMLFAMLASFGIAGFGFAPWIMGIIGDQTDLRMGFLILPGLFLLLIVLLITERRIMHPH</sequence>
<organism evidence="9 10">
    <name type="scientific">candidate division KSB3 bacterium</name>
    <dbReference type="NCBI Taxonomy" id="2044937"/>
    <lineage>
        <taxon>Bacteria</taxon>
        <taxon>candidate division KSB3</taxon>
    </lineage>
</organism>
<proteinExistence type="inferred from homology"/>
<feature type="transmembrane region" description="Helical" evidence="7">
    <location>
        <begin position="358"/>
        <end position="377"/>
    </location>
</feature>
<feature type="transmembrane region" description="Helical" evidence="7">
    <location>
        <begin position="273"/>
        <end position="290"/>
    </location>
</feature>
<feature type="transmembrane region" description="Helical" evidence="7">
    <location>
        <begin position="197"/>
        <end position="219"/>
    </location>
</feature>
<dbReference type="GO" id="GO:0012505">
    <property type="term" value="C:endomembrane system"/>
    <property type="evidence" value="ECO:0007669"/>
    <property type="project" value="UniProtKB-SubCell"/>
</dbReference>
<evidence type="ECO:0000313" key="9">
    <source>
        <dbReference type="EMBL" id="PIE33468.1"/>
    </source>
</evidence>
<dbReference type="SUPFAM" id="SSF103473">
    <property type="entry name" value="MFS general substrate transporter"/>
    <property type="match status" value="1"/>
</dbReference>
<feature type="transmembrane region" description="Helical" evidence="7">
    <location>
        <begin position="73"/>
        <end position="91"/>
    </location>
</feature>
<feature type="transmembrane region" description="Helical" evidence="7">
    <location>
        <begin position="329"/>
        <end position="352"/>
    </location>
</feature>
<keyword evidence="5 7" id="KW-1133">Transmembrane helix</keyword>
<evidence type="ECO:0000256" key="3">
    <source>
        <dbReference type="ARBA" id="ARBA00022448"/>
    </source>
</evidence>
<comment type="caution">
    <text evidence="9">The sequence shown here is derived from an EMBL/GenBank/DDBJ whole genome shotgun (WGS) entry which is preliminary data.</text>
</comment>
<dbReference type="Proteomes" id="UP000230821">
    <property type="component" value="Unassembled WGS sequence"/>
</dbReference>
<feature type="domain" description="Major facilitator superfamily (MFS) profile" evidence="8">
    <location>
        <begin position="7"/>
        <end position="381"/>
    </location>
</feature>
<dbReference type="InterPro" id="IPR011701">
    <property type="entry name" value="MFS"/>
</dbReference>
<dbReference type="GO" id="GO:0016020">
    <property type="term" value="C:membrane"/>
    <property type="evidence" value="ECO:0007669"/>
    <property type="project" value="TreeGrafter"/>
</dbReference>
<dbReference type="EMBL" id="PDSK01000098">
    <property type="protein sequence ID" value="PIE33468.1"/>
    <property type="molecule type" value="Genomic_DNA"/>
</dbReference>
<dbReference type="Pfam" id="PF07690">
    <property type="entry name" value="MFS_1"/>
    <property type="match status" value="1"/>
</dbReference>
<dbReference type="Gene3D" id="1.20.1250.20">
    <property type="entry name" value="MFS general substrate transporter like domains"/>
    <property type="match status" value="2"/>
</dbReference>
<dbReference type="InterPro" id="IPR020846">
    <property type="entry name" value="MFS_dom"/>
</dbReference>
<protein>
    <recommendedName>
        <fullName evidence="8">Major facilitator superfamily (MFS) profile domain-containing protein</fullName>
    </recommendedName>
</protein>